<dbReference type="EMBL" id="NBAG03000286">
    <property type="protein sequence ID" value="PNI48002.1"/>
    <property type="molecule type" value="Genomic_DNA"/>
</dbReference>
<reference evidence="2 3" key="1">
    <citation type="submission" date="2017-12" db="EMBL/GenBank/DDBJ databases">
        <title>High-resolution comparative analysis of great ape genomes.</title>
        <authorList>
            <person name="Pollen A."/>
            <person name="Hastie A."/>
            <person name="Hormozdiari F."/>
            <person name="Dougherty M."/>
            <person name="Liu R."/>
            <person name="Chaisson M."/>
            <person name="Hoppe E."/>
            <person name="Hill C."/>
            <person name="Pang A."/>
            <person name="Hillier L."/>
            <person name="Baker C."/>
            <person name="Armstrong J."/>
            <person name="Shendure J."/>
            <person name="Paten B."/>
            <person name="Wilson R."/>
            <person name="Chao H."/>
            <person name="Schneider V."/>
            <person name="Ventura M."/>
            <person name="Kronenberg Z."/>
            <person name="Murali S."/>
            <person name="Gordon D."/>
            <person name="Cantsilieris S."/>
            <person name="Munson K."/>
            <person name="Nelson B."/>
            <person name="Raja A."/>
            <person name="Underwood J."/>
            <person name="Diekhans M."/>
            <person name="Fiddes I."/>
            <person name="Haussler D."/>
            <person name="Eichler E."/>
        </authorList>
    </citation>
    <scope>NUCLEOTIDE SEQUENCE [LARGE SCALE GENOMIC DNA]</scope>
    <source>
        <strain evidence="2">Yerkes chimp pedigree #C0471</strain>
    </source>
</reference>
<name>A0A2J8LL61_PANTR</name>
<gene>
    <name evidence="2" type="ORF">CK820_G0028003</name>
</gene>
<organism evidence="2 3">
    <name type="scientific">Pan troglodytes</name>
    <name type="common">Chimpanzee</name>
    <dbReference type="NCBI Taxonomy" id="9598"/>
    <lineage>
        <taxon>Eukaryota</taxon>
        <taxon>Metazoa</taxon>
        <taxon>Chordata</taxon>
        <taxon>Craniata</taxon>
        <taxon>Vertebrata</taxon>
        <taxon>Euteleostomi</taxon>
        <taxon>Mammalia</taxon>
        <taxon>Eutheria</taxon>
        <taxon>Euarchontoglires</taxon>
        <taxon>Primates</taxon>
        <taxon>Haplorrhini</taxon>
        <taxon>Catarrhini</taxon>
        <taxon>Hominidae</taxon>
        <taxon>Pan</taxon>
    </lineage>
</organism>
<dbReference type="Gene3D" id="3.40.50.1820">
    <property type="entry name" value="alpha/beta hydrolase"/>
    <property type="match status" value="1"/>
</dbReference>
<dbReference type="PANTHER" id="PTHR11757">
    <property type="entry name" value="PROTEASE FAMILY S9A OLIGOPEPTIDASE"/>
    <property type="match status" value="1"/>
</dbReference>
<accession>A0A2J8LL61</accession>
<dbReference type="InterPro" id="IPR029058">
    <property type="entry name" value="AB_hydrolase_fold"/>
</dbReference>
<evidence type="ECO:0000313" key="3">
    <source>
        <dbReference type="Proteomes" id="UP000236370"/>
    </source>
</evidence>
<evidence type="ECO:0000256" key="1">
    <source>
        <dbReference type="ARBA" id="ARBA00005228"/>
    </source>
</evidence>
<evidence type="ECO:0000313" key="2">
    <source>
        <dbReference type="EMBL" id="PNI48002.1"/>
    </source>
</evidence>
<comment type="caution">
    <text evidence="2">The sequence shown here is derived from an EMBL/GenBank/DDBJ whole genome shotgun (WGS) entry which is preliminary data.</text>
</comment>
<sequence length="119" mass="13533">IKRYCPYQNIKPQHYPSIHITAYENDERVPLKGIVSYTEKLKETIAEHAKDTGEGYQTPNIILDIQPGGNHVIEDSHKKVCYQGPLSGQIPELDTCCFHIFSGCSRFMTKPLHKCPIYG</sequence>
<comment type="similarity">
    <text evidence="1">Belongs to the peptidase S9A family.</text>
</comment>
<feature type="non-terminal residue" evidence="2">
    <location>
        <position position="1"/>
    </location>
</feature>
<dbReference type="AlphaFoldDB" id="A0A2J8LL61"/>
<proteinExistence type="inferred from homology"/>
<dbReference type="PANTHER" id="PTHR11757:SF19">
    <property type="entry name" value="PROLYL ENDOPEPTIDASE-LIKE"/>
    <property type="match status" value="1"/>
</dbReference>
<protein>
    <submittedName>
        <fullName evidence="2">PREPL isoform 13</fullName>
    </submittedName>
</protein>
<dbReference type="InterPro" id="IPR051543">
    <property type="entry name" value="Serine_Peptidase_S9A"/>
</dbReference>
<dbReference type="Proteomes" id="UP000236370">
    <property type="component" value="Unassembled WGS sequence"/>
</dbReference>